<dbReference type="EMBL" id="CP031223">
    <property type="protein sequence ID" value="QFF99165.1"/>
    <property type="molecule type" value="Genomic_DNA"/>
</dbReference>
<dbReference type="OrthoDB" id="2590808at2"/>
<dbReference type="KEGG" id="psyo:PB01_10170"/>
<evidence type="ECO:0000259" key="1">
    <source>
        <dbReference type="PROSITE" id="PS50011"/>
    </source>
</evidence>
<sequence>MVIKDNDLKNAVEKLKIENIKMEHISKIGEGSWHNVYRIESNIEEDLVLRIRKKKAYGQLQAYKEIDLITEYESSKVYYNQANQCSFPICPSFFDYFQEESLVFTVESFMGKGKILQYLSDSEAFKIGEVLGEFFKVMHRKDPEIQGFGNIIWNGKNLEGKKQQEVNYIWQNENDFYLSILNSLTTSDLTFNREKVVNKLLNLIENRRENQQKISLVNQDVTPENIILNLDNVSIIDPFPKLDFDLKYAGYFVFCYKFLLPAYSNAPRYRKHAYNKNSNILSRIADGFMKGYISDNVNLYKCLLDEYILWTLLEAHEHYEILNESELNPKTLQQMGDKDMIMNRLTLCLNELENLSLDNSFTFFNN</sequence>
<dbReference type="GO" id="GO:0004672">
    <property type="term" value="F:protein kinase activity"/>
    <property type="evidence" value="ECO:0007669"/>
    <property type="project" value="InterPro"/>
</dbReference>
<dbReference type="InterPro" id="IPR011009">
    <property type="entry name" value="Kinase-like_dom_sf"/>
</dbReference>
<dbReference type="InterPro" id="IPR000719">
    <property type="entry name" value="Prot_kinase_dom"/>
</dbReference>
<reference evidence="2 3" key="1">
    <citation type="submission" date="2018-07" db="EMBL/GenBank/DDBJ databases">
        <title>Complete genome sequence of Psychrobacillus sp. PB01, isolated from iceberg, and comparative genome analysis of Psychrobacillus strains.</title>
        <authorList>
            <person name="Lee P.C."/>
        </authorList>
    </citation>
    <scope>NUCLEOTIDE SEQUENCE [LARGE SCALE GENOMIC DNA]</scope>
    <source>
        <strain evidence="2 3">PB01</strain>
    </source>
</reference>
<dbReference type="Proteomes" id="UP000325517">
    <property type="component" value="Chromosome"/>
</dbReference>
<dbReference type="AlphaFoldDB" id="A0A5J6SMJ2"/>
<dbReference type="SUPFAM" id="SSF56112">
    <property type="entry name" value="Protein kinase-like (PK-like)"/>
    <property type="match status" value="1"/>
</dbReference>
<protein>
    <recommendedName>
        <fullName evidence="1">Protein kinase domain-containing protein</fullName>
    </recommendedName>
</protein>
<accession>A0A5J6SMJ2</accession>
<dbReference type="Gene3D" id="3.30.200.150">
    <property type="match status" value="1"/>
</dbReference>
<gene>
    <name evidence="2" type="ORF">PB01_10170</name>
</gene>
<evidence type="ECO:0000313" key="2">
    <source>
        <dbReference type="EMBL" id="QFF99165.1"/>
    </source>
</evidence>
<dbReference type="PROSITE" id="PS50011">
    <property type="entry name" value="PROTEIN_KINASE_DOM"/>
    <property type="match status" value="1"/>
</dbReference>
<dbReference type="Gene3D" id="3.90.1200.10">
    <property type="match status" value="1"/>
</dbReference>
<dbReference type="GO" id="GO:0005524">
    <property type="term" value="F:ATP binding"/>
    <property type="evidence" value="ECO:0007669"/>
    <property type="project" value="InterPro"/>
</dbReference>
<proteinExistence type="predicted"/>
<name>A0A5J6SMJ2_9BACI</name>
<keyword evidence="3" id="KW-1185">Reference proteome</keyword>
<feature type="domain" description="Protein kinase" evidence="1">
    <location>
        <begin position="22"/>
        <end position="366"/>
    </location>
</feature>
<evidence type="ECO:0000313" key="3">
    <source>
        <dbReference type="Proteomes" id="UP000325517"/>
    </source>
</evidence>
<organism evidence="2 3">
    <name type="scientific">Psychrobacillus glaciei</name>
    <dbReference type="NCBI Taxonomy" id="2283160"/>
    <lineage>
        <taxon>Bacteria</taxon>
        <taxon>Bacillati</taxon>
        <taxon>Bacillota</taxon>
        <taxon>Bacilli</taxon>
        <taxon>Bacillales</taxon>
        <taxon>Bacillaceae</taxon>
        <taxon>Psychrobacillus</taxon>
    </lineage>
</organism>